<dbReference type="Proteomes" id="UP000323075">
    <property type="component" value="Unassembled WGS sequence"/>
</dbReference>
<dbReference type="InterPro" id="IPR019533">
    <property type="entry name" value="Peptidase_S26"/>
</dbReference>
<dbReference type="SUPFAM" id="SSF51306">
    <property type="entry name" value="LexA/Signal peptidase"/>
    <property type="match status" value="1"/>
</dbReference>
<dbReference type="EMBL" id="CP038631">
    <property type="protein sequence ID" value="QCC43756.1"/>
    <property type="molecule type" value="Genomic_DNA"/>
</dbReference>
<dbReference type="CDD" id="cd06530">
    <property type="entry name" value="S26_SPase_I"/>
    <property type="match status" value="1"/>
</dbReference>
<dbReference type="AlphaFoldDB" id="A0A4D6GRG3"/>
<dbReference type="InterPro" id="IPR036286">
    <property type="entry name" value="LexA/Signal_pep-like_sf"/>
</dbReference>
<dbReference type="GO" id="GO:0006465">
    <property type="term" value="P:signal peptide processing"/>
    <property type="evidence" value="ECO:0007669"/>
    <property type="project" value="InterPro"/>
</dbReference>
<evidence type="ECO:0000313" key="6">
    <source>
        <dbReference type="EMBL" id="QCC43756.1"/>
    </source>
</evidence>
<evidence type="ECO:0000313" key="9">
    <source>
        <dbReference type="Proteomes" id="UP000323075"/>
    </source>
</evidence>
<reference evidence="6 8" key="1">
    <citation type="journal article" date="2019" name="Microbiol. Resour. Announc.">
        <title>The Genome Sequence of the Halobacterium salinarum Type Strain Is Closely Related to That of Laboratory Strains NRC-1 and R1.</title>
        <authorList>
            <person name="Pfeiffer F."/>
            <person name="Marchfelder A."/>
            <person name="Habermann B."/>
            <person name="Dyall-Smith M.L."/>
        </authorList>
    </citation>
    <scope>NUCLEOTIDE SEQUENCE [LARGE SCALE GENOMIC DNA]</scope>
    <source>
        <strain evidence="6">91-R6</strain>
        <strain evidence="8">ATCC 33171 / DSM 3754 / JCM 8978 / NBRC 102687 / NCIMB 764 / 91-R6</strain>
    </source>
</reference>
<dbReference type="EC" id="3.4.21.89" evidence="6"/>
<reference evidence="6" key="3">
    <citation type="journal article" name="MicrobiologyOpen">
        <title>Whole-genome comparison between the type strain of Halobacterium salinarum (DSM 3754(T)) and the laboratory strains R1 and NRC-1.</title>
        <authorList>
            <person name="Pfeiffer F."/>
            <person name="Losensky G."/>
            <person name="Marchfelder A."/>
            <person name="Habermann B."/>
            <person name="Dyall-Smith M."/>
        </authorList>
    </citation>
    <scope>NUCLEOTIDE SEQUENCE</scope>
    <source>
        <strain evidence="6">91-R6</strain>
    </source>
</reference>
<protein>
    <submittedName>
        <fullName evidence="6">Signal peptidase I</fullName>
        <ecNumber evidence="6">3.4.21.89</ecNumber>
    </submittedName>
    <submittedName>
        <fullName evidence="7">Signal peptidase, endoplasmic reticulum-type</fullName>
    </submittedName>
</protein>
<keyword evidence="3 5" id="KW-1133">Transmembrane helix</keyword>
<reference evidence="7 9" key="2">
    <citation type="submission" date="2019-07" db="EMBL/GenBank/DDBJ databases">
        <title>Genomic Encyclopedia of Archaeal and Bacterial Type Strains, Phase II (KMG-II): from individual species to whole genera.</title>
        <authorList>
            <person name="Goeker M."/>
        </authorList>
    </citation>
    <scope>NUCLEOTIDE SEQUENCE [LARGE SCALE GENOMIC DNA]</scope>
    <source>
        <strain evidence="7 9">DSM 3754</strain>
    </source>
</reference>
<keyword evidence="6" id="KW-0378">Hydrolase</keyword>
<dbReference type="EMBL" id="VRYN01000001">
    <property type="protein sequence ID" value="TYO82253.1"/>
    <property type="molecule type" value="Genomic_DNA"/>
</dbReference>
<dbReference type="GO" id="GO:0004252">
    <property type="term" value="F:serine-type endopeptidase activity"/>
    <property type="evidence" value="ECO:0007669"/>
    <property type="project" value="InterPro"/>
</dbReference>
<evidence type="ECO:0000313" key="7">
    <source>
        <dbReference type="EMBL" id="TYO82253.1"/>
    </source>
</evidence>
<evidence type="ECO:0000256" key="2">
    <source>
        <dbReference type="ARBA" id="ARBA00022692"/>
    </source>
</evidence>
<dbReference type="PANTHER" id="PTHR10806:SF6">
    <property type="entry name" value="SIGNAL PEPTIDASE COMPLEX CATALYTIC SUBUNIT SEC11"/>
    <property type="match status" value="1"/>
</dbReference>
<dbReference type="PANTHER" id="PTHR10806">
    <property type="entry name" value="SIGNAL PEPTIDASE COMPLEX CATALYTIC SUBUNIT SEC11"/>
    <property type="match status" value="1"/>
</dbReference>
<dbReference type="GeneID" id="39853882"/>
<comment type="subcellular location">
    <subcellularLocation>
        <location evidence="1">Membrane</location>
    </subcellularLocation>
</comment>
<evidence type="ECO:0000256" key="1">
    <source>
        <dbReference type="ARBA" id="ARBA00004370"/>
    </source>
</evidence>
<sequence length="239" mass="25740">MTGDDVPDPTDGPRAAVRWFWSTDRAGVLFVREALSSLLVVSMVGLLLFSVSGVWPPLVAVESGSMQPNLQKGDLVFVTEEHRLSPEYASGETGVVPHRTATAHGYEKIGGTGDVIVYEPDGNSRAVPIIHRARFWVDNEENWYDRADESIVAADSCSELRNCPAPHAGFITKGDNNRSNSYYDQSAGLSEPVKPGWVRGTAEYRVPFAGWVRLVISGEATVARPGGAALGGERALGQA</sequence>
<proteinExistence type="predicted"/>
<evidence type="ECO:0000313" key="8">
    <source>
        <dbReference type="Proteomes" id="UP000296216"/>
    </source>
</evidence>
<dbReference type="GO" id="GO:0009003">
    <property type="term" value="F:signal peptidase activity"/>
    <property type="evidence" value="ECO:0007669"/>
    <property type="project" value="UniProtKB-EC"/>
</dbReference>
<name>A0A4D6GRG3_HALS9</name>
<feature type="transmembrane region" description="Helical" evidence="5">
    <location>
        <begin position="38"/>
        <end position="61"/>
    </location>
</feature>
<accession>A0A4D6GRG3</accession>
<gene>
    <name evidence="6" type="primary">sec11</name>
    <name evidence="7" type="ORF">APQ99_00772</name>
    <name evidence="6" type="ORF">HBSAL_00045</name>
</gene>
<keyword evidence="4 5" id="KW-0472">Membrane</keyword>
<dbReference type="GO" id="GO:0016020">
    <property type="term" value="C:membrane"/>
    <property type="evidence" value="ECO:0007669"/>
    <property type="project" value="UniProtKB-SubCell"/>
</dbReference>
<keyword evidence="2 5" id="KW-0812">Transmembrane</keyword>
<evidence type="ECO:0000256" key="3">
    <source>
        <dbReference type="ARBA" id="ARBA00022989"/>
    </source>
</evidence>
<dbReference type="Proteomes" id="UP000296216">
    <property type="component" value="Chromosome"/>
</dbReference>
<dbReference type="RefSeq" id="WP_136360907.1">
    <property type="nucleotide sequence ID" value="NZ_VRYN01000001.1"/>
</dbReference>
<dbReference type="InterPro" id="IPR001733">
    <property type="entry name" value="Peptidase_S26B"/>
</dbReference>
<evidence type="ECO:0000256" key="4">
    <source>
        <dbReference type="ARBA" id="ARBA00023136"/>
    </source>
</evidence>
<evidence type="ECO:0000256" key="5">
    <source>
        <dbReference type="SAM" id="Phobius"/>
    </source>
</evidence>
<organism evidence="6 8">
    <name type="scientific">Halobacterium salinarum (strain ATCC 33171 / DSM 3754 / JCM 8978 / NBRC 102687 / NCIMB 764 / 91-R6)</name>
    <dbReference type="NCBI Taxonomy" id="2597657"/>
    <lineage>
        <taxon>Archaea</taxon>
        <taxon>Methanobacteriati</taxon>
        <taxon>Methanobacteriota</taxon>
        <taxon>Stenosarchaea group</taxon>
        <taxon>Halobacteria</taxon>
        <taxon>Halobacteriales</taxon>
        <taxon>Halobacteriaceae</taxon>
        <taxon>Halobacterium</taxon>
    </lineage>
</organism>